<dbReference type="NCBIfam" id="NF033379">
    <property type="entry name" value="FrucBisAld_I"/>
    <property type="match status" value="1"/>
</dbReference>
<organism evidence="9 10">
    <name type="scientific">Candidatus Falkowbacteria bacterium RIFOXYA2_FULL_38_12</name>
    <dbReference type="NCBI Taxonomy" id="1797993"/>
    <lineage>
        <taxon>Bacteria</taxon>
        <taxon>Candidatus Falkowiibacteriota</taxon>
    </lineage>
</organism>
<keyword evidence="5" id="KW-0324">Glycolysis</keyword>
<evidence type="ECO:0000256" key="6">
    <source>
        <dbReference type="ARBA" id="ARBA00023239"/>
    </source>
</evidence>
<dbReference type="FunFam" id="3.20.20.70:FF:000140">
    <property type="entry name" value="Fructose-bisphosphate aldolase"/>
    <property type="match status" value="1"/>
</dbReference>
<dbReference type="Pfam" id="PF00274">
    <property type="entry name" value="Glycolytic"/>
    <property type="match status" value="1"/>
</dbReference>
<dbReference type="GO" id="GO:0004332">
    <property type="term" value="F:fructose-bisphosphate aldolase activity"/>
    <property type="evidence" value="ECO:0007669"/>
    <property type="project" value="UniProtKB-EC"/>
</dbReference>
<evidence type="ECO:0000256" key="5">
    <source>
        <dbReference type="ARBA" id="ARBA00023152"/>
    </source>
</evidence>
<dbReference type="InterPro" id="IPR000741">
    <property type="entry name" value="FBA_I"/>
</dbReference>
<keyword evidence="6" id="KW-0456">Lyase</keyword>
<evidence type="ECO:0000256" key="3">
    <source>
        <dbReference type="ARBA" id="ARBA00010387"/>
    </source>
</evidence>
<dbReference type="EC" id="4.1.2.13" evidence="4"/>
<dbReference type="PANTHER" id="PTHR11627">
    <property type="entry name" value="FRUCTOSE-BISPHOSPHATE ALDOLASE"/>
    <property type="match status" value="1"/>
</dbReference>
<dbReference type="SUPFAM" id="SSF51569">
    <property type="entry name" value="Aldolase"/>
    <property type="match status" value="1"/>
</dbReference>
<evidence type="ECO:0000256" key="2">
    <source>
        <dbReference type="ARBA" id="ARBA00004714"/>
    </source>
</evidence>
<sequence>MNEETLQSIAKKIITDYKGILAADESMPTAKKRLESIGLESTEENRRQYRELFLTTEGIENYISGVILFDETVYQKDSTGKLFIELLKEKGIIPGIKVDKGTIDMPLHPEEKITEGLDGLLESLKKYYELGLRFSKWRAVIKIGKDLPTDDCILENARILAEYAYLSQKAGIVPIVEPEVLLDGDHDLEKSEEITTKVLKIVFEELREKKVQLDGLILKSSMVISGKDCQIQANPEEIAAATIRCFKNSVPAEVSGIVFLSGGQTAIQATTNLNAVNKLNPSPWKISFSFGRALQGPSLEIWVGKSENISKAQKEFTKRMEANRAANKGEYILEMEQ</sequence>
<evidence type="ECO:0000256" key="4">
    <source>
        <dbReference type="ARBA" id="ARBA00013068"/>
    </source>
</evidence>
<dbReference type="InterPro" id="IPR013785">
    <property type="entry name" value="Aldolase_TIM"/>
</dbReference>
<evidence type="ECO:0000256" key="7">
    <source>
        <dbReference type="ARBA" id="ARBA00029799"/>
    </source>
</evidence>
<comment type="pathway">
    <text evidence="2">Carbohydrate degradation; glycolysis; D-glyceraldehyde 3-phosphate and glycerone phosphate from D-glucose: step 4/4.</text>
</comment>
<protein>
    <recommendedName>
        <fullName evidence="8">Probable fructose-bisphosphate aldolase class 1</fullName>
        <ecNumber evidence="4">4.1.2.13</ecNumber>
    </recommendedName>
    <alternativeName>
        <fullName evidence="7">Fructose-bisphosphate aldolase class I</fullName>
    </alternativeName>
</protein>
<comment type="caution">
    <text evidence="9">The sequence shown here is derived from an EMBL/GenBank/DDBJ whole genome shotgun (WGS) entry which is preliminary data.</text>
</comment>
<dbReference type="AlphaFoldDB" id="A0A1F5S1E2"/>
<dbReference type="Proteomes" id="UP000177407">
    <property type="component" value="Unassembled WGS sequence"/>
</dbReference>
<proteinExistence type="inferred from homology"/>
<comment type="catalytic activity">
    <reaction evidence="1">
        <text>beta-D-fructose 1,6-bisphosphate = D-glyceraldehyde 3-phosphate + dihydroxyacetone phosphate</text>
        <dbReference type="Rhea" id="RHEA:14729"/>
        <dbReference type="ChEBI" id="CHEBI:32966"/>
        <dbReference type="ChEBI" id="CHEBI:57642"/>
        <dbReference type="ChEBI" id="CHEBI:59776"/>
        <dbReference type="EC" id="4.1.2.13"/>
    </reaction>
</comment>
<accession>A0A1F5S1E2</accession>
<reference evidence="9 10" key="1">
    <citation type="journal article" date="2016" name="Nat. Commun.">
        <title>Thousands of microbial genomes shed light on interconnected biogeochemical processes in an aquifer system.</title>
        <authorList>
            <person name="Anantharaman K."/>
            <person name="Brown C.T."/>
            <person name="Hug L.A."/>
            <person name="Sharon I."/>
            <person name="Castelle C.J."/>
            <person name="Probst A.J."/>
            <person name="Thomas B.C."/>
            <person name="Singh A."/>
            <person name="Wilkins M.J."/>
            <person name="Karaoz U."/>
            <person name="Brodie E.L."/>
            <person name="Williams K.H."/>
            <person name="Hubbard S.S."/>
            <person name="Banfield J.F."/>
        </authorList>
    </citation>
    <scope>NUCLEOTIDE SEQUENCE [LARGE SCALE GENOMIC DNA]</scope>
</reference>
<evidence type="ECO:0000256" key="8">
    <source>
        <dbReference type="ARBA" id="ARBA00072515"/>
    </source>
</evidence>
<comment type="similarity">
    <text evidence="3">Belongs to the class I fructose-bisphosphate aldolase family.</text>
</comment>
<dbReference type="EMBL" id="MFGA01000023">
    <property type="protein sequence ID" value="OGF20466.1"/>
    <property type="molecule type" value="Genomic_DNA"/>
</dbReference>
<dbReference type="GO" id="GO:0006096">
    <property type="term" value="P:glycolytic process"/>
    <property type="evidence" value="ECO:0007669"/>
    <property type="project" value="UniProtKB-UniPathway"/>
</dbReference>
<dbReference type="UniPathway" id="UPA00109">
    <property type="reaction ID" value="UER00183"/>
</dbReference>
<evidence type="ECO:0000313" key="9">
    <source>
        <dbReference type="EMBL" id="OGF20466.1"/>
    </source>
</evidence>
<gene>
    <name evidence="9" type="ORF">A2257_03835</name>
</gene>
<dbReference type="Gene3D" id="3.20.20.70">
    <property type="entry name" value="Aldolase class I"/>
    <property type="match status" value="1"/>
</dbReference>
<evidence type="ECO:0000313" key="10">
    <source>
        <dbReference type="Proteomes" id="UP000177407"/>
    </source>
</evidence>
<evidence type="ECO:0000256" key="1">
    <source>
        <dbReference type="ARBA" id="ARBA00000441"/>
    </source>
</evidence>
<name>A0A1F5S1E2_9BACT</name>